<dbReference type="PROSITE" id="PS50125">
    <property type="entry name" value="GUANYLATE_CYCLASE_2"/>
    <property type="match status" value="1"/>
</dbReference>
<gene>
    <name evidence="4" type="ORF">SAMN05444272_2570</name>
</gene>
<dbReference type="GO" id="GO:0004016">
    <property type="term" value="F:adenylate cyclase activity"/>
    <property type="evidence" value="ECO:0007669"/>
    <property type="project" value="UniProtKB-ARBA"/>
</dbReference>
<feature type="region of interest" description="Disordered" evidence="1">
    <location>
        <begin position="736"/>
        <end position="765"/>
    </location>
</feature>
<dbReference type="GO" id="GO:0006171">
    <property type="term" value="P:cAMP biosynthetic process"/>
    <property type="evidence" value="ECO:0007669"/>
    <property type="project" value="TreeGrafter"/>
</dbReference>
<name>A0A1M7ILB9_9HYPH</name>
<dbReference type="GO" id="GO:0035556">
    <property type="term" value="P:intracellular signal transduction"/>
    <property type="evidence" value="ECO:0007669"/>
    <property type="project" value="InterPro"/>
</dbReference>
<dbReference type="CDD" id="cd07302">
    <property type="entry name" value="CHD"/>
    <property type="match status" value="1"/>
</dbReference>
<feature type="domain" description="Guanylate cyclase" evidence="3">
    <location>
        <begin position="486"/>
        <end position="624"/>
    </location>
</feature>
<dbReference type="EMBL" id="FRBW01000002">
    <property type="protein sequence ID" value="SHM41520.1"/>
    <property type="molecule type" value="Genomic_DNA"/>
</dbReference>
<dbReference type="OrthoDB" id="9789782at2"/>
<dbReference type="Pfam" id="PF05226">
    <property type="entry name" value="CHASE2"/>
    <property type="match status" value="1"/>
</dbReference>
<feature type="transmembrane region" description="Helical" evidence="2">
    <location>
        <begin position="398"/>
        <end position="416"/>
    </location>
</feature>
<sequence length="765" mass="82163">MRGLFKFMLGKRMLVAWVAVLTLVAATFVRVSDPPFLTAVRELTFDSYQQLFPREYQPAPVRIVDIDEASLKQYGQWPWPRTRLAELTRALNEMGAAVIAYDIVFAEPDRTSPGLVLQNLTADNLTDLDSFKSELAKLPDHDVVFAQSLEEAPSVVAFAVLTHTGGRLPMSRAGFAFGGENPAGFLTPFPSTLPSLDMFQTAASGSGGISLSEDEKGGIVRRAPLIFTDGTKLYPSLGVEALRVAQGASGVLVKSTGASGEAATGNSAVTELKIGSFVVPTTAKGEVWVHYDTDRKDRYVSVLDVLDETKRDLITPLIEGQIVFVGTSAAGLLDLRTTPLGEVVPGVSVHAQMIEQILSEDFLTRPDWADGAEALATLAIGLIMILALPAVGSIGTALMGALIAASLAGGSLMAYLQNGLLFDPVYPSLAVLLVFVAETTLLYIMTEREKRFVRQAFGQYLSPHLVNQLEEAPEQLVLGGEMRDMTILFMDVRGFTPISEQLTPTELVSFLNTLLSPLSDIIQHEEGTIDKYIGDSIMAFWNAPLAINAHASHACRAALDMLKKVDELNDQDAFGFKAHGLKTQSVHIGIGLNTGEACVGNMGSSRRFNYSVIGDAVNISSRIESSCKAVGAELLVSDATRRAAPEFAYLEAGEIPLKGKSEPVRLYALVGDESFRHTEGFRLLSKSHAAMVSDMRDGNAAGAALHLEACRKAASERQSPFYDVFTAAIADLADRQAASGGVPEEGHLPLGAAEQEPATPMIEQT</sequence>
<dbReference type="InterPro" id="IPR050697">
    <property type="entry name" value="Adenylyl/Guanylyl_Cyclase_3/4"/>
</dbReference>
<dbReference type="SMART" id="SM01080">
    <property type="entry name" value="CHASE2"/>
    <property type="match status" value="1"/>
</dbReference>
<dbReference type="PANTHER" id="PTHR43081">
    <property type="entry name" value="ADENYLATE CYCLASE, TERMINAL-DIFFERENTIATION SPECIFIC-RELATED"/>
    <property type="match status" value="1"/>
</dbReference>
<dbReference type="InterPro" id="IPR029787">
    <property type="entry name" value="Nucleotide_cyclase"/>
</dbReference>
<evidence type="ECO:0000256" key="1">
    <source>
        <dbReference type="SAM" id="MobiDB-lite"/>
    </source>
</evidence>
<dbReference type="InterPro" id="IPR007890">
    <property type="entry name" value="CHASE2"/>
</dbReference>
<keyword evidence="2" id="KW-0812">Transmembrane</keyword>
<dbReference type="RefSeq" id="WP_073013563.1">
    <property type="nucleotide sequence ID" value="NZ_FRBW01000002.1"/>
</dbReference>
<evidence type="ECO:0000256" key="2">
    <source>
        <dbReference type="SAM" id="Phobius"/>
    </source>
</evidence>
<dbReference type="SUPFAM" id="SSF55073">
    <property type="entry name" value="Nucleotide cyclase"/>
    <property type="match status" value="1"/>
</dbReference>
<dbReference type="PANTHER" id="PTHR43081:SF1">
    <property type="entry name" value="ADENYLATE CYCLASE, TERMINAL-DIFFERENTIATION SPECIFIC"/>
    <property type="match status" value="1"/>
</dbReference>
<dbReference type="Pfam" id="PF00211">
    <property type="entry name" value="Guanylate_cyc"/>
    <property type="match status" value="1"/>
</dbReference>
<organism evidence="4 5">
    <name type="scientific">Roseibium suaedae</name>
    <dbReference type="NCBI Taxonomy" id="735517"/>
    <lineage>
        <taxon>Bacteria</taxon>
        <taxon>Pseudomonadati</taxon>
        <taxon>Pseudomonadota</taxon>
        <taxon>Alphaproteobacteria</taxon>
        <taxon>Hyphomicrobiales</taxon>
        <taxon>Stappiaceae</taxon>
        <taxon>Roseibium</taxon>
    </lineage>
</organism>
<keyword evidence="5" id="KW-1185">Reference proteome</keyword>
<accession>A0A1M7ILB9</accession>
<dbReference type="InterPro" id="IPR001054">
    <property type="entry name" value="A/G_cyclase"/>
</dbReference>
<protein>
    <submittedName>
        <fullName evidence="4">Adenylate/guanylate cyclase</fullName>
    </submittedName>
</protein>
<keyword evidence="2" id="KW-1133">Transmembrane helix</keyword>
<evidence type="ECO:0000259" key="3">
    <source>
        <dbReference type="PROSITE" id="PS50125"/>
    </source>
</evidence>
<dbReference type="Proteomes" id="UP000186002">
    <property type="component" value="Unassembled WGS sequence"/>
</dbReference>
<evidence type="ECO:0000313" key="5">
    <source>
        <dbReference type="Proteomes" id="UP000186002"/>
    </source>
</evidence>
<dbReference type="SMART" id="SM00044">
    <property type="entry name" value="CYCc"/>
    <property type="match status" value="1"/>
</dbReference>
<dbReference type="AlphaFoldDB" id="A0A1M7ILB9"/>
<feature type="transmembrane region" description="Helical" evidence="2">
    <location>
        <begin position="428"/>
        <end position="445"/>
    </location>
</feature>
<proteinExistence type="predicted"/>
<keyword evidence="2" id="KW-0472">Membrane</keyword>
<evidence type="ECO:0000313" key="4">
    <source>
        <dbReference type="EMBL" id="SHM41520.1"/>
    </source>
</evidence>
<dbReference type="Gene3D" id="3.30.70.1230">
    <property type="entry name" value="Nucleotide cyclase"/>
    <property type="match status" value="1"/>
</dbReference>
<reference evidence="4 5" key="1">
    <citation type="submission" date="2016-11" db="EMBL/GenBank/DDBJ databases">
        <authorList>
            <person name="Jaros S."/>
            <person name="Januszkiewicz K."/>
            <person name="Wedrychowicz H."/>
        </authorList>
    </citation>
    <scope>NUCLEOTIDE SEQUENCE [LARGE SCALE GENOMIC DNA]</scope>
    <source>
        <strain evidence="4 5">DSM 22153</strain>
    </source>
</reference>
<dbReference type="STRING" id="735517.SAMN05444272_2570"/>